<accession>A0AAW2EIL9</accession>
<evidence type="ECO:0000313" key="2">
    <source>
        <dbReference type="Proteomes" id="UP001430953"/>
    </source>
</evidence>
<reference evidence="1 2" key="1">
    <citation type="submission" date="2023-03" db="EMBL/GenBank/DDBJ databases">
        <title>High recombination rates correlate with genetic variation in Cardiocondyla obscurior ants.</title>
        <authorList>
            <person name="Errbii M."/>
        </authorList>
    </citation>
    <scope>NUCLEOTIDE SEQUENCE [LARGE SCALE GENOMIC DNA]</scope>
    <source>
        <strain evidence="1">Alpha-2009</strain>
        <tissue evidence="1">Whole body</tissue>
    </source>
</reference>
<evidence type="ECO:0000313" key="1">
    <source>
        <dbReference type="EMBL" id="KAL0103581.1"/>
    </source>
</evidence>
<dbReference type="Proteomes" id="UP001430953">
    <property type="component" value="Unassembled WGS sequence"/>
</dbReference>
<name>A0AAW2EIL9_9HYME</name>
<dbReference type="AlphaFoldDB" id="A0AAW2EIL9"/>
<sequence length="146" mass="17248">MHGKFLYVIAKSDWMNKTIAQRHPLGFRSSYKKRPSSYTRLRSMSRQYLNIAIFGRGRESGIRIIRGRGRSNKIIVRSAKNRRNRGDRTACALFDPFSFSAIYEEKPNHSKTLLAMYRCIHVFRSRSFRNTHRIQRISCSEEMIKD</sequence>
<comment type="caution">
    <text evidence="1">The sequence shown here is derived from an EMBL/GenBank/DDBJ whole genome shotgun (WGS) entry which is preliminary data.</text>
</comment>
<dbReference type="EMBL" id="JADYXP020000021">
    <property type="protein sequence ID" value="KAL0103581.1"/>
    <property type="molecule type" value="Genomic_DNA"/>
</dbReference>
<organism evidence="1 2">
    <name type="scientific">Cardiocondyla obscurior</name>
    <dbReference type="NCBI Taxonomy" id="286306"/>
    <lineage>
        <taxon>Eukaryota</taxon>
        <taxon>Metazoa</taxon>
        <taxon>Ecdysozoa</taxon>
        <taxon>Arthropoda</taxon>
        <taxon>Hexapoda</taxon>
        <taxon>Insecta</taxon>
        <taxon>Pterygota</taxon>
        <taxon>Neoptera</taxon>
        <taxon>Endopterygota</taxon>
        <taxon>Hymenoptera</taxon>
        <taxon>Apocrita</taxon>
        <taxon>Aculeata</taxon>
        <taxon>Formicoidea</taxon>
        <taxon>Formicidae</taxon>
        <taxon>Myrmicinae</taxon>
        <taxon>Cardiocondyla</taxon>
    </lineage>
</organism>
<proteinExistence type="predicted"/>
<gene>
    <name evidence="1" type="ORF">PUN28_017685</name>
</gene>
<protein>
    <submittedName>
        <fullName evidence="1">Uncharacterized protein</fullName>
    </submittedName>
</protein>
<keyword evidence="2" id="KW-1185">Reference proteome</keyword>